<reference evidence="9" key="2">
    <citation type="submission" date="2025-05" db="UniProtKB">
        <authorList>
            <consortium name="RefSeq"/>
        </authorList>
    </citation>
    <scope>IDENTIFICATION</scope>
</reference>
<dbReference type="GO" id="GO:0005829">
    <property type="term" value="C:cytosol"/>
    <property type="evidence" value="ECO:0007669"/>
    <property type="project" value="TreeGrafter"/>
</dbReference>
<dbReference type="FunFam" id="1.25.40.990:FF:000001">
    <property type="entry name" value="26S proteasome non-ATPase regulatory subunit"/>
    <property type="match status" value="1"/>
</dbReference>
<keyword evidence="8" id="KW-1185">Reference proteome</keyword>
<evidence type="ECO:0000256" key="5">
    <source>
        <dbReference type="ARBA" id="ARBA00078986"/>
    </source>
</evidence>
<keyword evidence="3 7" id="KW-0647">Proteasome</keyword>
<dbReference type="EMBL" id="HAAD01004667">
    <property type="protein sequence ID" value="CDG70899.1"/>
    <property type="molecule type" value="mRNA"/>
</dbReference>
<dbReference type="RefSeq" id="XP_065661579.1">
    <property type="nucleotide sequence ID" value="XM_065805507.1"/>
</dbReference>
<dbReference type="AlphaFoldDB" id="T2MFL0"/>
<dbReference type="InterPro" id="IPR006746">
    <property type="entry name" value="26S_Psome_Rpn12"/>
</dbReference>
<dbReference type="PANTHER" id="PTHR12387:SF0">
    <property type="entry name" value="26S PROTEASOME NON-ATPASE REGULATORY SUBUNIT 8"/>
    <property type="match status" value="1"/>
</dbReference>
<feature type="domain" description="PCI" evidence="6">
    <location>
        <begin position="77"/>
        <end position="250"/>
    </location>
</feature>
<dbReference type="Proteomes" id="UP001652625">
    <property type="component" value="Chromosome 09"/>
</dbReference>
<evidence type="ECO:0000313" key="7">
    <source>
        <dbReference type="EMBL" id="CDG70899.1"/>
    </source>
</evidence>
<comment type="subunit">
    <text evidence="4">Component of the 19S proteasome regulatory particle complex. The 26S proteasome consists of a 20S core particle (CP) and two 19S regulatory subunits (RP). The regulatory particle is made of a lid composed of 9 subunits including PSMD8, a base containing 6 ATPases and few additional components. Interacts with DDI2. Interacts with TASOR.</text>
</comment>
<gene>
    <name evidence="7" type="primary">PSMD8</name>
    <name evidence="9" type="synonym">LOC100207390</name>
</gene>
<evidence type="ECO:0000256" key="3">
    <source>
        <dbReference type="ARBA" id="ARBA00022942"/>
    </source>
</evidence>
<dbReference type="OMA" id="HIMDGYF"/>
<dbReference type="PANTHER" id="PTHR12387">
    <property type="entry name" value="26S PROTEASOME NON-ATPASE REGULATORY SUBUNIT 8"/>
    <property type="match status" value="1"/>
</dbReference>
<dbReference type="InterPro" id="IPR033464">
    <property type="entry name" value="CSN8_PSD8_EIF3K"/>
</dbReference>
<proteinExistence type="evidence at transcript level"/>
<dbReference type="GO" id="GO:0005634">
    <property type="term" value="C:nucleus"/>
    <property type="evidence" value="ECO:0007669"/>
    <property type="project" value="TreeGrafter"/>
</dbReference>
<dbReference type="Pfam" id="PF10075">
    <property type="entry name" value="CSN8_PSD8_EIF3K"/>
    <property type="match status" value="1"/>
</dbReference>
<reference evidence="7" key="1">
    <citation type="journal article" date="2013" name="Genome Biol. Evol.">
        <title>Punctuated emergences of genetic and phenotypic innovations in eumetazoan, bilaterian, euteleostome, and hominidae ancestors.</title>
        <authorList>
            <person name="Wenger Y."/>
            <person name="Galliot B."/>
        </authorList>
    </citation>
    <scope>NUCLEOTIDE SEQUENCE</scope>
    <source>
        <tissue evidence="7">Whole animals</tissue>
    </source>
</reference>
<name>T2MFL0_HYDVU</name>
<dbReference type="PROSITE" id="PS50250">
    <property type="entry name" value="PCI"/>
    <property type="match status" value="1"/>
</dbReference>
<evidence type="ECO:0000259" key="6">
    <source>
        <dbReference type="PROSITE" id="PS50250"/>
    </source>
</evidence>
<dbReference type="Gene3D" id="1.25.40.990">
    <property type="match status" value="1"/>
</dbReference>
<evidence type="ECO:0000256" key="4">
    <source>
        <dbReference type="ARBA" id="ARBA00062283"/>
    </source>
</evidence>
<evidence type="ECO:0000313" key="9">
    <source>
        <dbReference type="RefSeq" id="XP_065661579.1"/>
    </source>
</evidence>
<protein>
    <recommendedName>
        <fullName evidence="2">26S proteasome non-ATPase regulatory subunit 8</fullName>
    </recommendedName>
    <alternativeName>
        <fullName evidence="5">26S proteasome regulatory subunit RPN12</fullName>
    </alternativeName>
</protein>
<evidence type="ECO:0000313" key="8">
    <source>
        <dbReference type="Proteomes" id="UP001652625"/>
    </source>
</evidence>
<dbReference type="InterPro" id="IPR000717">
    <property type="entry name" value="PCI_dom"/>
</dbReference>
<evidence type="ECO:0000256" key="2">
    <source>
        <dbReference type="ARBA" id="ARBA00014939"/>
    </source>
</evidence>
<evidence type="ECO:0000256" key="1">
    <source>
        <dbReference type="ARBA" id="ARBA00009627"/>
    </source>
</evidence>
<dbReference type="OrthoDB" id="409122at2759"/>
<dbReference type="GO" id="GO:0008541">
    <property type="term" value="C:proteasome regulatory particle, lid subcomplex"/>
    <property type="evidence" value="ECO:0007669"/>
    <property type="project" value="TreeGrafter"/>
</dbReference>
<sequence>MTTIGPVLPMYQSLIKEWAEKPVNLDKVGKLLTSMKLALTELQFMPTGVVPSHQELILARDVLEIGVHWSIAKKDIPSFERYMSQLKCYYFDFSGIVPQSPYMYQLLGLNLMRFLAQNRLAEFHTELELLPAKELYDNVYLKCPVQLEQYLMEGNYNKVFLSKGNVPAESYHFFINILLDTLRDEVAACIEKSYSHISTKEACRMLFFDKEVDLTNYAATRKWEKDLSKNYFFETKQQTNHEIPSVKLIEQFLGYAKELERIV</sequence>
<dbReference type="GO" id="GO:0043161">
    <property type="term" value="P:proteasome-mediated ubiquitin-dependent protein catabolic process"/>
    <property type="evidence" value="ECO:0007669"/>
    <property type="project" value="TreeGrafter"/>
</dbReference>
<organism evidence="7">
    <name type="scientific">Hydra vulgaris</name>
    <name type="common">Hydra</name>
    <name type="synonym">Hydra attenuata</name>
    <dbReference type="NCBI Taxonomy" id="6087"/>
    <lineage>
        <taxon>Eukaryota</taxon>
        <taxon>Metazoa</taxon>
        <taxon>Cnidaria</taxon>
        <taxon>Hydrozoa</taxon>
        <taxon>Hydroidolina</taxon>
        <taxon>Anthoathecata</taxon>
        <taxon>Aplanulata</taxon>
        <taxon>Hydridae</taxon>
        <taxon>Hydra</taxon>
    </lineage>
</organism>
<comment type="similarity">
    <text evidence="1">Belongs to the proteasome subunit S14 family.</text>
</comment>
<accession>T2MFL0</accession>